<keyword evidence="1" id="KW-0472">Membrane</keyword>
<dbReference type="EMBL" id="QLOE01000001">
    <property type="protein sequence ID" value="RAO79785.1"/>
    <property type="molecule type" value="Genomic_DNA"/>
</dbReference>
<accession>A0A328PIT3</accession>
<name>A0A328PIT3_9EURY</name>
<keyword evidence="3" id="KW-1185">Reference proteome</keyword>
<evidence type="ECO:0000256" key="1">
    <source>
        <dbReference type="SAM" id="Phobius"/>
    </source>
</evidence>
<feature type="transmembrane region" description="Helical" evidence="1">
    <location>
        <begin position="42"/>
        <end position="62"/>
    </location>
</feature>
<comment type="caution">
    <text evidence="2">The sequence shown here is derived from an EMBL/GenBank/DDBJ whole genome shotgun (WGS) entry which is preliminary data.</text>
</comment>
<sequence>MWISPPHKPPTWGVLSTNIRILQTVRFGPSLMDIAMVRLETFIFPFIMGVFCSGPTPMIIFYHGMKEIIISPLSTCIPTQYNKLENTAKTCGGR</sequence>
<protein>
    <submittedName>
        <fullName evidence="2">Uncharacterized protein</fullName>
    </submittedName>
</protein>
<reference evidence="2 3" key="1">
    <citation type="submission" date="2018-06" db="EMBL/GenBank/DDBJ databases">
        <title>Draft genome sequence of hyperthermophilic methanogen Methanothermobacter tenebrarum sp. MCM-B 1447.</title>
        <authorList>
            <person name="Pore S.D."/>
            <person name="Dagar S."/>
            <person name="Dhakephalkar P.K."/>
        </authorList>
    </citation>
    <scope>NUCLEOTIDE SEQUENCE [LARGE SCALE GENOMIC DNA]</scope>
    <source>
        <strain evidence="2 3">MCM B 1447</strain>
    </source>
</reference>
<keyword evidence="1" id="KW-0812">Transmembrane</keyword>
<dbReference type="AlphaFoldDB" id="A0A328PIT3"/>
<evidence type="ECO:0000313" key="3">
    <source>
        <dbReference type="Proteomes" id="UP000249782"/>
    </source>
</evidence>
<gene>
    <name evidence="2" type="ORF">DPC56_00430</name>
</gene>
<evidence type="ECO:0000313" key="2">
    <source>
        <dbReference type="EMBL" id="RAO79785.1"/>
    </source>
</evidence>
<proteinExistence type="predicted"/>
<organism evidence="2 3">
    <name type="scientific">Methanothermobacter tenebrarum</name>
    <dbReference type="NCBI Taxonomy" id="680118"/>
    <lineage>
        <taxon>Archaea</taxon>
        <taxon>Methanobacteriati</taxon>
        <taxon>Methanobacteriota</taxon>
        <taxon>Methanomada group</taxon>
        <taxon>Methanobacteria</taxon>
        <taxon>Methanobacteriales</taxon>
        <taxon>Methanobacteriaceae</taxon>
        <taxon>Methanothermobacter</taxon>
    </lineage>
</organism>
<dbReference type="Proteomes" id="UP000249782">
    <property type="component" value="Unassembled WGS sequence"/>
</dbReference>
<keyword evidence="1" id="KW-1133">Transmembrane helix</keyword>